<evidence type="ECO:0000313" key="2">
    <source>
        <dbReference type="EMBL" id="RUO72803.1"/>
    </source>
</evidence>
<keyword evidence="1" id="KW-0812">Transmembrane</keyword>
<dbReference type="AlphaFoldDB" id="A0A432Z4N4"/>
<keyword evidence="3" id="KW-1185">Reference proteome</keyword>
<evidence type="ECO:0000313" key="3">
    <source>
        <dbReference type="Proteomes" id="UP000287908"/>
    </source>
</evidence>
<dbReference type="RefSeq" id="WP_126785651.1">
    <property type="nucleotide sequence ID" value="NZ_PIQF01000005.1"/>
</dbReference>
<comment type="caution">
    <text evidence="2">The sequence shown here is derived from an EMBL/GenBank/DDBJ whole genome shotgun (WGS) entry which is preliminary data.</text>
</comment>
<evidence type="ECO:0000256" key="1">
    <source>
        <dbReference type="SAM" id="Phobius"/>
    </source>
</evidence>
<keyword evidence="1" id="KW-1133">Transmembrane helix</keyword>
<protein>
    <submittedName>
        <fullName evidence="2">Signaling protein</fullName>
    </submittedName>
</protein>
<name>A0A432Z4N4_9GAMM</name>
<dbReference type="Proteomes" id="UP000287908">
    <property type="component" value="Unassembled WGS sequence"/>
</dbReference>
<gene>
    <name evidence="2" type="ORF">CWI81_12545</name>
</gene>
<organism evidence="2 3">
    <name type="scientific">Idiomarina seosinensis</name>
    <dbReference type="NCBI Taxonomy" id="281739"/>
    <lineage>
        <taxon>Bacteria</taxon>
        <taxon>Pseudomonadati</taxon>
        <taxon>Pseudomonadota</taxon>
        <taxon>Gammaproteobacteria</taxon>
        <taxon>Alteromonadales</taxon>
        <taxon>Idiomarinaceae</taxon>
        <taxon>Idiomarina</taxon>
    </lineage>
</organism>
<keyword evidence="1" id="KW-0472">Membrane</keyword>
<sequence length="147" mass="17219">MDLKRRLFPIAIALTLVAMVFISWTPNWESAEFLRSAKPYVAFDYRFESEQTQVLQDVADDIHNRLDVRHEWHNVDADQAQYDVLIQLRQTEQSIQLEASINKNDKPFDHVIVRGQSEVKHELSERLVKLLTNSIETEHQTENSSQD</sequence>
<reference evidence="2 3" key="1">
    <citation type="journal article" date="2011" name="Front. Microbiol.">
        <title>Genomic signatures of strain selection and enhancement in Bacillus atrophaeus var. globigii, a historical biowarfare simulant.</title>
        <authorList>
            <person name="Gibbons H.S."/>
            <person name="Broomall S.M."/>
            <person name="McNew L.A."/>
            <person name="Daligault H."/>
            <person name="Chapman C."/>
            <person name="Bruce D."/>
            <person name="Karavis M."/>
            <person name="Krepps M."/>
            <person name="McGregor P.A."/>
            <person name="Hong C."/>
            <person name="Park K.H."/>
            <person name="Akmal A."/>
            <person name="Feldman A."/>
            <person name="Lin J.S."/>
            <person name="Chang W.E."/>
            <person name="Higgs B.W."/>
            <person name="Demirev P."/>
            <person name="Lindquist J."/>
            <person name="Liem A."/>
            <person name="Fochler E."/>
            <person name="Read T.D."/>
            <person name="Tapia R."/>
            <person name="Johnson S."/>
            <person name="Bishop-Lilly K.A."/>
            <person name="Detter C."/>
            <person name="Han C."/>
            <person name="Sozhamannan S."/>
            <person name="Rosenzweig C.N."/>
            <person name="Skowronski E.W."/>
        </authorList>
    </citation>
    <scope>NUCLEOTIDE SEQUENCE [LARGE SCALE GENOMIC DNA]</scope>
    <source>
        <strain evidence="2 3">CL-SP19</strain>
    </source>
</reference>
<dbReference type="EMBL" id="PIQF01000005">
    <property type="protein sequence ID" value="RUO72803.1"/>
    <property type="molecule type" value="Genomic_DNA"/>
</dbReference>
<dbReference type="OrthoDB" id="6238369at2"/>
<accession>A0A432Z4N4</accession>
<feature type="transmembrane region" description="Helical" evidence="1">
    <location>
        <begin position="7"/>
        <end position="25"/>
    </location>
</feature>
<proteinExistence type="predicted"/>